<reference evidence="3" key="1">
    <citation type="journal article" date="2019" name="Int. J. Syst. Evol. Microbiol.">
        <title>The Global Catalogue of Microorganisms (GCM) 10K type strain sequencing project: providing services to taxonomists for standard genome sequencing and annotation.</title>
        <authorList>
            <consortium name="The Broad Institute Genomics Platform"/>
            <consortium name="The Broad Institute Genome Sequencing Center for Infectious Disease"/>
            <person name="Wu L."/>
            <person name="Ma J."/>
        </authorList>
    </citation>
    <scope>NUCLEOTIDE SEQUENCE [LARGE SCALE GENOMIC DNA]</scope>
    <source>
        <strain evidence="3">KCTC 42087</strain>
    </source>
</reference>
<accession>A0ABW0ZVK5</accession>
<protein>
    <submittedName>
        <fullName evidence="2">Uncharacterized protein</fullName>
    </submittedName>
</protein>
<dbReference type="Proteomes" id="UP001596074">
    <property type="component" value="Unassembled WGS sequence"/>
</dbReference>
<feature type="compositionally biased region" description="Polar residues" evidence="1">
    <location>
        <begin position="47"/>
        <end position="65"/>
    </location>
</feature>
<dbReference type="EMBL" id="JBHSON010000004">
    <property type="protein sequence ID" value="MFC5744830.1"/>
    <property type="molecule type" value="Genomic_DNA"/>
</dbReference>
<evidence type="ECO:0000256" key="1">
    <source>
        <dbReference type="SAM" id="MobiDB-lite"/>
    </source>
</evidence>
<evidence type="ECO:0000313" key="2">
    <source>
        <dbReference type="EMBL" id="MFC5744830.1"/>
    </source>
</evidence>
<name>A0ABW0ZVK5_9ACTN</name>
<comment type="caution">
    <text evidence="2">The sequence shown here is derived from an EMBL/GenBank/DDBJ whole genome shotgun (WGS) entry which is preliminary data.</text>
</comment>
<gene>
    <name evidence="2" type="ORF">ACFPZN_04295</name>
</gene>
<dbReference type="RefSeq" id="WP_378280334.1">
    <property type="nucleotide sequence ID" value="NZ_JBHSON010000004.1"/>
</dbReference>
<feature type="compositionally biased region" description="Low complexity" evidence="1">
    <location>
        <begin position="33"/>
        <end position="46"/>
    </location>
</feature>
<organism evidence="2 3">
    <name type="scientific">Actinomadura rugatobispora</name>
    <dbReference type="NCBI Taxonomy" id="1994"/>
    <lineage>
        <taxon>Bacteria</taxon>
        <taxon>Bacillati</taxon>
        <taxon>Actinomycetota</taxon>
        <taxon>Actinomycetes</taxon>
        <taxon>Streptosporangiales</taxon>
        <taxon>Thermomonosporaceae</taxon>
        <taxon>Actinomadura</taxon>
    </lineage>
</organism>
<feature type="region of interest" description="Disordered" evidence="1">
    <location>
        <begin position="28"/>
        <end position="79"/>
    </location>
</feature>
<keyword evidence="3" id="KW-1185">Reference proteome</keyword>
<evidence type="ECO:0000313" key="3">
    <source>
        <dbReference type="Proteomes" id="UP001596074"/>
    </source>
</evidence>
<proteinExistence type="predicted"/>
<sequence length="79" mass="8497">MAVGFVRCRRKDDHSVVTDIAETALPHWPDWEPIPAKEPALPAEPASTSAETPADQGSPSSTTTESARKSRSRAADPKE</sequence>